<evidence type="ECO:0000313" key="1">
    <source>
        <dbReference type="EMBL" id="PIO69675.1"/>
    </source>
</evidence>
<keyword evidence="2" id="KW-1185">Reference proteome</keyword>
<sequence length="67" mass="7553">MRTLSVVAFDQPSYMAAMSVGREAPPVVTGEAFAPQTIGDITGKVNHLRRHLFSWHSPRDADIFRRR</sequence>
<dbReference type="EMBL" id="KZ346560">
    <property type="protein sequence ID" value="PIO69675.1"/>
    <property type="molecule type" value="Genomic_DNA"/>
</dbReference>
<protein>
    <submittedName>
        <fullName evidence="1">Uncharacterized protein</fullName>
    </submittedName>
</protein>
<proteinExistence type="predicted"/>
<gene>
    <name evidence="1" type="ORF">TELCIR_08492</name>
</gene>
<organism evidence="1 2">
    <name type="scientific">Teladorsagia circumcincta</name>
    <name type="common">Brown stomach worm</name>
    <name type="synonym">Ostertagia circumcincta</name>
    <dbReference type="NCBI Taxonomy" id="45464"/>
    <lineage>
        <taxon>Eukaryota</taxon>
        <taxon>Metazoa</taxon>
        <taxon>Ecdysozoa</taxon>
        <taxon>Nematoda</taxon>
        <taxon>Chromadorea</taxon>
        <taxon>Rhabditida</taxon>
        <taxon>Rhabditina</taxon>
        <taxon>Rhabditomorpha</taxon>
        <taxon>Strongyloidea</taxon>
        <taxon>Trichostrongylidae</taxon>
        <taxon>Teladorsagia</taxon>
    </lineage>
</organism>
<dbReference type="AlphaFoldDB" id="A0A2G9UHF4"/>
<dbReference type="OrthoDB" id="5862093at2759"/>
<dbReference type="Proteomes" id="UP000230423">
    <property type="component" value="Unassembled WGS sequence"/>
</dbReference>
<name>A0A2G9UHF4_TELCI</name>
<reference evidence="1 2" key="1">
    <citation type="submission" date="2015-09" db="EMBL/GenBank/DDBJ databases">
        <title>Draft genome of the parasitic nematode Teladorsagia circumcincta isolate WARC Sus (inbred).</title>
        <authorList>
            <person name="Mitreva M."/>
        </authorList>
    </citation>
    <scope>NUCLEOTIDE SEQUENCE [LARGE SCALE GENOMIC DNA]</scope>
    <source>
        <strain evidence="1 2">S</strain>
    </source>
</reference>
<evidence type="ECO:0000313" key="2">
    <source>
        <dbReference type="Proteomes" id="UP000230423"/>
    </source>
</evidence>
<accession>A0A2G9UHF4</accession>